<name>A4J1H5_DESRM</name>
<evidence type="ECO:0000313" key="2">
    <source>
        <dbReference type="EMBL" id="ABO48928.1"/>
    </source>
</evidence>
<dbReference type="OrthoDB" id="2862045at2"/>
<feature type="coiled-coil region" evidence="1">
    <location>
        <begin position="43"/>
        <end position="105"/>
    </location>
</feature>
<sequence>MEWTPEQQQEINKMLVDAKNKWIEDELNPLKNQVKELEQFKPKEKSDAEKALEQKEIELWQKEKNLILKENNLHEFADFFNAKNIEQLNKDIKKLNKILEAKKLNNNYVPDGHKGKADSYTQAKKNNDTLGMVKALFSK</sequence>
<organism evidence="2 3">
    <name type="scientific">Desulforamulus reducens (strain ATCC BAA-1160 / DSM 100696 / MI-1)</name>
    <name type="common">Desulfotomaculum reducens</name>
    <dbReference type="NCBI Taxonomy" id="349161"/>
    <lineage>
        <taxon>Bacteria</taxon>
        <taxon>Bacillati</taxon>
        <taxon>Bacillota</taxon>
        <taxon>Clostridia</taxon>
        <taxon>Eubacteriales</taxon>
        <taxon>Peptococcaceae</taxon>
        <taxon>Desulforamulus</taxon>
    </lineage>
</organism>
<protein>
    <submittedName>
        <fullName evidence="2">Uncharacterized protein</fullName>
    </submittedName>
</protein>
<evidence type="ECO:0000313" key="3">
    <source>
        <dbReference type="Proteomes" id="UP000001556"/>
    </source>
</evidence>
<dbReference type="Proteomes" id="UP000001556">
    <property type="component" value="Chromosome"/>
</dbReference>
<evidence type="ECO:0000256" key="1">
    <source>
        <dbReference type="SAM" id="Coils"/>
    </source>
</evidence>
<gene>
    <name evidence="2" type="ordered locus">Dred_0380</name>
</gene>
<keyword evidence="3" id="KW-1185">Reference proteome</keyword>
<accession>A4J1H5</accession>
<dbReference type="AlphaFoldDB" id="A4J1H5"/>
<dbReference type="KEGG" id="drm:Dred_0380"/>
<proteinExistence type="predicted"/>
<reference evidence="2 3" key="1">
    <citation type="submission" date="2007-03" db="EMBL/GenBank/DDBJ databases">
        <title>Complete sequence of Desulfotomaculum reducens MI-1.</title>
        <authorList>
            <consortium name="US DOE Joint Genome Institute"/>
            <person name="Copeland A."/>
            <person name="Lucas S."/>
            <person name="Lapidus A."/>
            <person name="Barry K."/>
            <person name="Detter J.C."/>
            <person name="Glavina del Rio T."/>
            <person name="Hammon N."/>
            <person name="Israni S."/>
            <person name="Dalin E."/>
            <person name="Tice H."/>
            <person name="Pitluck S."/>
            <person name="Sims D."/>
            <person name="Brettin T."/>
            <person name="Bruce D."/>
            <person name="Han C."/>
            <person name="Tapia R."/>
            <person name="Schmutz J."/>
            <person name="Larimer F."/>
            <person name="Land M."/>
            <person name="Hauser L."/>
            <person name="Kyrpides N."/>
            <person name="Kim E."/>
            <person name="Tebo B.M."/>
            <person name="Richardson P."/>
        </authorList>
    </citation>
    <scope>NUCLEOTIDE SEQUENCE [LARGE SCALE GENOMIC DNA]</scope>
    <source>
        <strain evidence="2 3">MI-1</strain>
    </source>
</reference>
<dbReference type="HOGENOM" id="CLU_142687_0_0_9"/>
<dbReference type="RefSeq" id="WP_011876766.1">
    <property type="nucleotide sequence ID" value="NC_009253.1"/>
</dbReference>
<dbReference type="EMBL" id="CP000612">
    <property type="protein sequence ID" value="ABO48928.1"/>
    <property type="molecule type" value="Genomic_DNA"/>
</dbReference>
<keyword evidence="1" id="KW-0175">Coiled coil</keyword>
<dbReference type="eggNOG" id="ENOG5032Y8Z">
    <property type="taxonomic scope" value="Bacteria"/>
</dbReference>